<accession>A0ABR8W722</accession>
<dbReference type="EMBL" id="JACSPX010000003">
    <property type="protein sequence ID" value="MBD8012818.1"/>
    <property type="molecule type" value="Genomic_DNA"/>
</dbReference>
<dbReference type="RefSeq" id="WP_191713202.1">
    <property type="nucleotide sequence ID" value="NZ_JACSPX010000003.1"/>
</dbReference>
<protein>
    <submittedName>
        <fullName evidence="2">AAA family ATPase</fullName>
    </submittedName>
</protein>
<evidence type="ECO:0000313" key="3">
    <source>
        <dbReference type="Proteomes" id="UP000611521"/>
    </source>
</evidence>
<dbReference type="Proteomes" id="UP000611521">
    <property type="component" value="Unassembled WGS sequence"/>
</dbReference>
<keyword evidence="3" id="KW-1185">Reference proteome</keyword>
<evidence type="ECO:0000256" key="1">
    <source>
        <dbReference type="SAM" id="MobiDB-lite"/>
    </source>
</evidence>
<sequence>MVVPGSIHPATGKPYTVADERPEHDLTDDDVRAIWSAYGATLPGAGSPTRSHDLPVGGVRLGGSNIVELLSNPPARREGQTNDWLTKISGHYAHQYRDRRDLYELHVRIAASMVDPNYEDTETVMDSIWGSEQAKPTPADEREQRIAERVEAKLIEHEAKIAFGRALAELDPSAPFDLGTLEEVLARPEQEQFRIDGLMLADGFTSIVAQRKTGKTTLNLNMADALLSGRDFLGRFPVTPVDGTVAILNYEVSGHQLGLWADKVGVDRKRLILVNIRGRRNPLSHEQDRAELVKQLRGYGVESLFIDPFSRAFYGESQQDNTQVQAFLNDLDVFAREEVGVRDVILNVHAGWNGNRSRGASALEDHPDSIIWLRKNEDDGDNGPRFLSALGRDVDVDEDQLGFDHSTQRLSLTGLGSRQQAKREQKSNDLEAPILAAVRHDPGVNTTHIEKRLREQQVRFQNGDVNRALKAMDEAGTIRREKGQYGAIRNYPAADSLTMPKGASGDDF</sequence>
<dbReference type="InterPro" id="IPR027417">
    <property type="entry name" value="P-loop_NTPase"/>
</dbReference>
<gene>
    <name evidence="2" type="ORF">H9633_10970</name>
</gene>
<evidence type="ECO:0000313" key="2">
    <source>
        <dbReference type="EMBL" id="MBD8012818.1"/>
    </source>
</evidence>
<name>A0ABR8W722_9MICO</name>
<dbReference type="Pfam" id="PF13481">
    <property type="entry name" value="AAA_25"/>
    <property type="match status" value="1"/>
</dbReference>
<dbReference type="Gene3D" id="3.40.50.300">
    <property type="entry name" value="P-loop containing nucleotide triphosphate hydrolases"/>
    <property type="match status" value="1"/>
</dbReference>
<reference evidence="2 3" key="1">
    <citation type="submission" date="2020-08" db="EMBL/GenBank/DDBJ databases">
        <title>A Genomic Blueprint of the Chicken Gut Microbiome.</title>
        <authorList>
            <person name="Gilroy R."/>
            <person name="Ravi A."/>
            <person name="Getino M."/>
            <person name="Pursley I."/>
            <person name="Horton D.L."/>
            <person name="Alikhan N.-F."/>
            <person name="Baker D."/>
            <person name="Gharbi K."/>
            <person name="Hall N."/>
            <person name="Watson M."/>
            <person name="Adriaenssens E.M."/>
            <person name="Foster-Nyarko E."/>
            <person name="Jarju S."/>
            <person name="Secka A."/>
            <person name="Antonio M."/>
            <person name="Oren A."/>
            <person name="Chaudhuri R."/>
            <person name="La Ragione R.M."/>
            <person name="Hildebrand F."/>
            <person name="Pallen M.J."/>
        </authorList>
    </citation>
    <scope>NUCLEOTIDE SEQUENCE [LARGE SCALE GENOMIC DNA]</scope>
    <source>
        <strain evidence="2 3">Re1</strain>
    </source>
</reference>
<feature type="region of interest" description="Disordered" evidence="1">
    <location>
        <begin position="1"/>
        <end position="21"/>
    </location>
</feature>
<organism evidence="2 3">
    <name type="scientific">Microbacterium commune</name>
    <dbReference type="NCBI Taxonomy" id="2762219"/>
    <lineage>
        <taxon>Bacteria</taxon>
        <taxon>Bacillati</taxon>
        <taxon>Actinomycetota</taxon>
        <taxon>Actinomycetes</taxon>
        <taxon>Micrococcales</taxon>
        <taxon>Microbacteriaceae</taxon>
        <taxon>Microbacterium</taxon>
    </lineage>
</organism>
<dbReference type="SUPFAM" id="SSF52540">
    <property type="entry name" value="P-loop containing nucleoside triphosphate hydrolases"/>
    <property type="match status" value="1"/>
</dbReference>
<proteinExistence type="predicted"/>
<comment type="caution">
    <text evidence="2">The sequence shown here is derived from an EMBL/GenBank/DDBJ whole genome shotgun (WGS) entry which is preliminary data.</text>
</comment>